<dbReference type="InterPro" id="IPR035979">
    <property type="entry name" value="RBD_domain_sf"/>
</dbReference>
<protein>
    <recommendedName>
        <fullName evidence="1">RRM domain-containing protein</fullName>
    </recommendedName>
</protein>
<comment type="caution">
    <text evidence="2">The sequence shown here is derived from an EMBL/GenBank/DDBJ whole genome shotgun (WGS) entry which is preliminary data.</text>
</comment>
<evidence type="ECO:0000259" key="1">
    <source>
        <dbReference type="PROSITE" id="PS50102"/>
    </source>
</evidence>
<name>A0ABX3NYY2_9BACT</name>
<dbReference type="Pfam" id="PF00076">
    <property type="entry name" value="RRM_1"/>
    <property type="match status" value="1"/>
</dbReference>
<proteinExistence type="predicted"/>
<dbReference type="EMBL" id="LWBO01000007">
    <property type="protein sequence ID" value="OQP50100.1"/>
    <property type="molecule type" value="Genomic_DNA"/>
</dbReference>
<dbReference type="Proteomes" id="UP000192277">
    <property type="component" value="Unassembled WGS sequence"/>
</dbReference>
<dbReference type="SUPFAM" id="SSF54928">
    <property type="entry name" value="RNA-binding domain, RBD"/>
    <property type="match status" value="1"/>
</dbReference>
<accession>A0ABX3NYY2</accession>
<keyword evidence="3" id="KW-1185">Reference proteome</keyword>
<dbReference type="Gene3D" id="3.30.70.330">
    <property type="match status" value="1"/>
</dbReference>
<dbReference type="CDD" id="cd00590">
    <property type="entry name" value="RRM_SF"/>
    <property type="match status" value="1"/>
</dbReference>
<organism evidence="2 3">
    <name type="scientific">Niastella koreensis</name>
    <dbReference type="NCBI Taxonomy" id="354356"/>
    <lineage>
        <taxon>Bacteria</taxon>
        <taxon>Pseudomonadati</taxon>
        <taxon>Bacteroidota</taxon>
        <taxon>Chitinophagia</taxon>
        <taxon>Chitinophagales</taxon>
        <taxon>Chitinophagaceae</taxon>
        <taxon>Niastella</taxon>
    </lineage>
</organism>
<evidence type="ECO:0000313" key="3">
    <source>
        <dbReference type="Proteomes" id="UP000192277"/>
    </source>
</evidence>
<dbReference type="SMART" id="SM00360">
    <property type="entry name" value="RRM"/>
    <property type="match status" value="1"/>
</dbReference>
<dbReference type="PROSITE" id="PS50102">
    <property type="entry name" value="RRM"/>
    <property type="match status" value="1"/>
</dbReference>
<gene>
    <name evidence="2" type="ORF">A4D02_27080</name>
</gene>
<evidence type="ECO:0000313" key="2">
    <source>
        <dbReference type="EMBL" id="OQP50100.1"/>
    </source>
</evidence>
<dbReference type="InterPro" id="IPR012677">
    <property type="entry name" value="Nucleotide-bd_a/b_plait_sf"/>
</dbReference>
<reference evidence="2 3" key="1">
    <citation type="submission" date="2016-04" db="EMBL/GenBank/DDBJ databases">
        <authorList>
            <person name="Chen L."/>
            <person name="Zhuang W."/>
            <person name="Wang G."/>
        </authorList>
    </citation>
    <scope>NUCLEOTIDE SEQUENCE [LARGE SCALE GENOMIC DNA]</scope>
    <source>
        <strain evidence="3">GR20</strain>
    </source>
</reference>
<feature type="domain" description="RRM" evidence="1">
    <location>
        <begin position="1"/>
        <end position="78"/>
    </location>
</feature>
<dbReference type="InterPro" id="IPR000504">
    <property type="entry name" value="RRM_dom"/>
</dbReference>
<dbReference type="RefSeq" id="WP_014219422.1">
    <property type="nucleotide sequence ID" value="NZ_LWBO01000007.1"/>
</dbReference>
<sequence length="81" mass="9209">MRLFISNLNRFTTTSQVVALLIPFGFVKSAKLNMSILNGYSEGTAMIEMEYDAGSSAIRELNDRRFMNRYIKVEENFGAFA</sequence>